<evidence type="ECO:0000313" key="1">
    <source>
        <dbReference type="EMBL" id="RAJ17869.1"/>
    </source>
</evidence>
<dbReference type="EMBL" id="QLLO01000001">
    <property type="protein sequence ID" value="RAJ17869.1"/>
    <property type="molecule type" value="Genomic_DNA"/>
</dbReference>
<evidence type="ECO:0000313" key="2">
    <source>
        <dbReference type="Proteomes" id="UP000248703"/>
    </source>
</evidence>
<sequence length="69" mass="8106">MNTIQGLLTKISEKTREIEEHYPELQKYLNETRITLPHGDDDSPEINKEALENHLNSLTEMVEKYKAHK</sequence>
<accession>A0A327RLV6</accession>
<reference evidence="1 2" key="1">
    <citation type="submission" date="2018-06" db="EMBL/GenBank/DDBJ databases">
        <title>Genomic Encyclopedia of Archaeal and Bacterial Type Strains, Phase II (KMG-II): from individual species to whole genera.</title>
        <authorList>
            <person name="Goeker M."/>
        </authorList>
    </citation>
    <scope>NUCLEOTIDE SEQUENCE [LARGE SCALE GENOMIC DNA]</scope>
    <source>
        <strain evidence="1 2">DSM 24464</strain>
    </source>
</reference>
<dbReference type="OrthoDB" id="680581at2"/>
<dbReference type="AlphaFoldDB" id="A0A327RLV6"/>
<comment type="caution">
    <text evidence="1">The sequence shown here is derived from an EMBL/GenBank/DDBJ whole genome shotgun (WGS) entry which is preliminary data.</text>
</comment>
<dbReference type="RefSeq" id="WP_111658508.1">
    <property type="nucleotide sequence ID" value="NZ_QLLO01000001.1"/>
</dbReference>
<keyword evidence="2" id="KW-1185">Reference proteome</keyword>
<gene>
    <name evidence="1" type="ORF">LY08_00139</name>
</gene>
<protein>
    <submittedName>
        <fullName evidence="1">Uncharacterized protein</fullName>
    </submittedName>
</protein>
<dbReference type="Proteomes" id="UP000248703">
    <property type="component" value="Unassembled WGS sequence"/>
</dbReference>
<organism evidence="1 2">
    <name type="scientific">Olleya aquimaris</name>
    <dbReference type="NCBI Taxonomy" id="639310"/>
    <lineage>
        <taxon>Bacteria</taxon>
        <taxon>Pseudomonadati</taxon>
        <taxon>Bacteroidota</taxon>
        <taxon>Flavobacteriia</taxon>
        <taxon>Flavobacteriales</taxon>
        <taxon>Flavobacteriaceae</taxon>
    </lineage>
</organism>
<name>A0A327RLV6_9FLAO</name>
<proteinExistence type="predicted"/>